<dbReference type="AlphaFoldDB" id="A0AAN9EW51"/>
<reference evidence="1 2" key="1">
    <citation type="submission" date="2024-01" db="EMBL/GenBank/DDBJ databases">
        <title>The genomes of 5 underutilized Papilionoideae crops provide insights into root nodulation and disease resistance.</title>
        <authorList>
            <person name="Yuan L."/>
        </authorList>
    </citation>
    <scope>NUCLEOTIDE SEQUENCE [LARGE SCALE GENOMIC DNA]</scope>
    <source>
        <strain evidence="1">LY-2023</strain>
        <tissue evidence="1">Leaf</tissue>
    </source>
</reference>
<organism evidence="1 2">
    <name type="scientific">Clitoria ternatea</name>
    <name type="common">Butterfly pea</name>
    <dbReference type="NCBI Taxonomy" id="43366"/>
    <lineage>
        <taxon>Eukaryota</taxon>
        <taxon>Viridiplantae</taxon>
        <taxon>Streptophyta</taxon>
        <taxon>Embryophyta</taxon>
        <taxon>Tracheophyta</taxon>
        <taxon>Spermatophyta</taxon>
        <taxon>Magnoliopsida</taxon>
        <taxon>eudicotyledons</taxon>
        <taxon>Gunneridae</taxon>
        <taxon>Pentapetalae</taxon>
        <taxon>rosids</taxon>
        <taxon>fabids</taxon>
        <taxon>Fabales</taxon>
        <taxon>Fabaceae</taxon>
        <taxon>Papilionoideae</taxon>
        <taxon>50 kb inversion clade</taxon>
        <taxon>NPAAA clade</taxon>
        <taxon>indigoferoid/millettioid clade</taxon>
        <taxon>Phaseoleae</taxon>
        <taxon>Clitoria</taxon>
    </lineage>
</organism>
<comment type="caution">
    <text evidence="1">The sequence shown here is derived from an EMBL/GenBank/DDBJ whole genome shotgun (WGS) entry which is preliminary data.</text>
</comment>
<protein>
    <submittedName>
        <fullName evidence="1">Uncharacterized protein</fullName>
    </submittedName>
</protein>
<evidence type="ECO:0000313" key="1">
    <source>
        <dbReference type="EMBL" id="KAK7262380.1"/>
    </source>
</evidence>
<gene>
    <name evidence="1" type="ORF">RJT34_29952</name>
</gene>
<evidence type="ECO:0000313" key="2">
    <source>
        <dbReference type="Proteomes" id="UP001359559"/>
    </source>
</evidence>
<keyword evidence="2" id="KW-1185">Reference proteome</keyword>
<sequence length="91" mass="10011">MSHSFSPHNVLVKTKCFTSHFISLSSLSLSLSLSLSPQWNPIVGDAFTLSGDDNLIAGGMRSSFFLLTSSFLLFLRRLPVAGKLLRRSHTN</sequence>
<name>A0AAN9EW51_CLITE</name>
<proteinExistence type="predicted"/>
<dbReference type="EMBL" id="JAYKXN010000008">
    <property type="protein sequence ID" value="KAK7262380.1"/>
    <property type="molecule type" value="Genomic_DNA"/>
</dbReference>
<dbReference type="Proteomes" id="UP001359559">
    <property type="component" value="Unassembled WGS sequence"/>
</dbReference>
<accession>A0AAN9EW51</accession>